<comment type="caution">
    <text evidence="1">The sequence shown here is derived from an EMBL/GenBank/DDBJ whole genome shotgun (WGS) entry which is preliminary data.</text>
</comment>
<name>A0A0F9UH15_9ZZZZ</name>
<gene>
    <name evidence="1" type="ORF">LCGC14_0607890</name>
</gene>
<organism evidence="1">
    <name type="scientific">marine sediment metagenome</name>
    <dbReference type="NCBI Taxonomy" id="412755"/>
    <lineage>
        <taxon>unclassified sequences</taxon>
        <taxon>metagenomes</taxon>
        <taxon>ecological metagenomes</taxon>
    </lineage>
</organism>
<proteinExistence type="predicted"/>
<sequence length="161" mass="17509">MSVTIKMAGGDFVKASTGRLVEASGLEKAAQDIAETYLTNYDPFDPPWHPTGSEFYLIDGNVFAYNKAGISTMVHQMADSSLRRLMDAQQDDPEVDDEEYIADITSINVWQIGDLSWAFYSVCQTDSDEEVETGFDIDLSQQLPAGIEASGNAVPGTGTPL</sequence>
<protein>
    <submittedName>
        <fullName evidence="1">Uncharacterized protein</fullName>
    </submittedName>
</protein>
<evidence type="ECO:0000313" key="1">
    <source>
        <dbReference type="EMBL" id="KKN52883.1"/>
    </source>
</evidence>
<dbReference type="AlphaFoldDB" id="A0A0F9UH15"/>
<dbReference type="EMBL" id="LAZR01000999">
    <property type="protein sequence ID" value="KKN52883.1"/>
    <property type="molecule type" value="Genomic_DNA"/>
</dbReference>
<reference evidence="1" key="1">
    <citation type="journal article" date="2015" name="Nature">
        <title>Complex archaea that bridge the gap between prokaryotes and eukaryotes.</title>
        <authorList>
            <person name="Spang A."/>
            <person name="Saw J.H."/>
            <person name="Jorgensen S.L."/>
            <person name="Zaremba-Niedzwiedzka K."/>
            <person name="Martijn J."/>
            <person name="Lind A.E."/>
            <person name="van Eijk R."/>
            <person name="Schleper C."/>
            <person name="Guy L."/>
            <person name="Ettema T.J."/>
        </authorList>
    </citation>
    <scope>NUCLEOTIDE SEQUENCE</scope>
</reference>
<accession>A0A0F9UH15</accession>